<comment type="function">
    <text evidence="5">Transfers and isomerizes the ribose moiety from AdoMet to the 7-aminomethyl group of 7-deazaguanine (preQ1-tRNA) to give epoxyqueuosine (oQ-tRNA).</text>
</comment>
<comment type="caution">
    <text evidence="6">The sequence shown here is derived from an EMBL/GenBank/DDBJ whole genome shotgun (WGS) entry which is preliminary data.</text>
</comment>
<dbReference type="UniPathway" id="UPA00392"/>
<accession>A0A2M7ANC7</accession>
<keyword evidence="4 5" id="KW-0671">Queuosine biosynthesis</keyword>
<keyword evidence="3 5" id="KW-0949">S-adenosyl-L-methionine</keyword>
<dbReference type="HAMAP" id="MF_00113">
    <property type="entry name" value="QueA"/>
    <property type="match status" value="1"/>
</dbReference>
<dbReference type="PANTHER" id="PTHR30307:SF0">
    <property type="entry name" value="S-ADENOSYLMETHIONINE:TRNA RIBOSYLTRANSFERASE-ISOMERASE"/>
    <property type="match status" value="1"/>
</dbReference>
<dbReference type="GO" id="GO:0005737">
    <property type="term" value="C:cytoplasm"/>
    <property type="evidence" value="ECO:0007669"/>
    <property type="project" value="UniProtKB-SubCell"/>
</dbReference>
<dbReference type="FunFam" id="2.40.10.240:FF:000002">
    <property type="entry name" value="S-adenosylmethionine:tRNA ribosyltransferase-isomerase"/>
    <property type="match status" value="1"/>
</dbReference>
<comment type="pathway">
    <text evidence="5">tRNA modification; tRNA-queuosine biosynthesis.</text>
</comment>
<comment type="similarity">
    <text evidence="5">Belongs to the QueA family.</text>
</comment>
<dbReference type="PANTHER" id="PTHR30307">
    <property type="entry name" value="S-ADENOSYLMETHIONINE:TRNA RIBOSYLTRANSFERASE-ISOMERASE"/>
    <property type="match status" value="1"/>
</dbReference>
<comment type="subunit">
    <text evidence="5">Monomer.</text>
</comment>
<organism evidence="6 7">
    <name type="scientific">candidate division WWE3 bacterium CG06_land_8_20_14_3_00_42_16</name>
    <dbReference type="NCBI Taxonomy" id="1975083"/>
    <lineage>
        <taxon>Bacteria</taxon>
        <taxon>Katanobacteria</taxon>
    </lineage>
</organism>
<dbReference type="SUPFAM" id="SSF111337">
    <property type="entry name" value="QueA-like"/>
    <property type="match status" value="1"/>
</dbReference>
<evidence type="ECO:0000256" key="1">
    <source>
        <dbReference type="ARBA" id="ARBA00022490"/>
    </source>
</evidence>
<dbReference type="InterPro" id="IPR042118">
    <property type="entry name" value="QueA_dom1"/>
</dbReference>
<dbReference type="InterPro" id="IPR003699">
    <property type="entry name" value="QueA"/>
</dbReference>
<evidence type="ECO:0000256" key="5">
    <source>
        <dbReference type="HAMAP-Rule" id="MF_00113"/>
    </source>
</evidence>
<evidence type="ECO:0000256" key="4">
    <source>
        <dbReference type="ARBA" id="ARBA00022785"/>
    </source>
</evidence>
<keyword evidence="6" id="KW-0413">Isomerase</keyword>
<dbReference type="EC" id="2.4.99.17" evidence="5"/>
<evidence type="ECO:0000313" key="6">
    <source>
        <dbReference type="EMBL" id="PIU68901.1"/>
    </source>
</evidence>
<comment type="subcellular location">
    <subcellularLocation>
        <location evidence="5">Cytoplasm</location>
    </subcellularLocation>
</comment>
<dbReference type="AlphaFoldDB" id="A0A2M7ANC7"/>
<dbReference type="Proteomes" id="UP000229916">
    <property type="component" value="Unassembled WGS sequence"/>
</dbReference>
<protein>
    <recommendedName>
        <fullName evidence="5">S-adenosylmethionine:tRNA ribosyltransferase-isomerase</fullName>
        <ecNumber evidence="5">2.4.99.17</ecNumber>
    </recommendedName>
    <alternativeName>
        <fullName evidence="5">Queuosine biosynthesis protein QueA</fullName>
    </alternativeName>
</protein>
<evidence type="ECO:0000256" key="3">
    <source>
        <dbReference type="ARBA" id="ARBA00022691"/>
    </source>
</evidence>
<evidence type="ECO:0000313" key="7">
    <source>
        <dbReference type="Proteomes" id="UP000229916"/>
    </source>
</evidence>
<dbReference type="Gene3D" id="3.40.1780.10">
    <property type="entry name" value="QueA-like"/>
    <property type="match status" value="2"/>
</dbReference>
<dbReference type="NCBIfam" id="TIGR00113">
    <property type="entry name" value="queA"/>
    <property type="match status" value="1"/>
</dbReference>
<evidence type="ECO:0000256" key="2">
    <source>
        <dbReference type="ARBA" id="ARBA00022679"/>
    </source>
</evidence>
<reference evidence="7" key="1">
    <citation type="submission" date="2017-09" db="EMBL/GenBank/DDBJ databases">
        <title>Depth-based differentiation of microbial function through sediment-hosted aquifers and enrichment of novel symbionts in the deep terrestrial subsurface.</title>
        <authorList>
            <person name="Probst A.J."/>
            <person name="Ladd B."/>
            <person name="Jarett J.K."/>
            <person name="Geller-Mcgrath D.E."/>
            <person name="Sieber C.M.K."/>
            <person name="Emerson J.B."/>
            <person name="Anantharaman K."/>
            <person name="Thomas B.C."/>
            <person name="Malmstrom R."/>
            <person name="Stieglmeier M."/>
            <person name="Klingl A."/>
            <person name="Woyke T."/>
            <person name="Ryan C.M."/>
            <person name="Banfield J.F."/>
        </authorList>
    </citation>
    <scope>NUCLEOTIDE SEQUENCE [LARGE SCALE GENOMIC DNA]</scope>
</reference>
<dbReference type="InterPro" id="IPR036100">
    <property type="entry name" value="QueA_sf"/>
</dbReference>
<dbReference type="Pfam" id="PF02547">
    <property type="entry name" value="Queuosine_synth"/>
    <property type="match status" value="1"/>
</dbReference>
<dbReference type="GO" id="GO:0051075">
    <property type="term" value="F:S-adenosylmethionine:tRNA ribosyltransferase-isomerase activity"/>
    <property type="evidence" value="ECO:0007669"/>
    <property type="project" value="UniProtKB-EC"/>
</dbReference>
<sequence length="374" mass="42740">MQTKLFDYHLAKEYIAQKPIFPRDRSRLMVLDRKNKTITHSHFYDLPQFLKPTDVLVFNQTKVIPARLLGSKENGAKLEVLLLHQVDNVTWEALTKPGLKENQQGFFDNHLTGMILKVLPTGNRLIKFNQKGKSFKETLNQIGLMPTPPYIKERLKNPAWYQTVYAKIEGSVAAPTAGFHFTKKLIEKLDKLSIQKEFITLHIGLDTFRPIRTDRLEDHAIHSEWGEVDKKTADKLNEYKKEGRRIIAVGTTVVRTLESATSVILRTRRIPASPAGGGGDVRIPLECAYSYGITRYSRGNKTIKPFSGNTRLFIYPPYKFQFVDGVITNFHLPKSTLLALVSAFAGRKFVLEVYEEAKRKGYRFFSFGDGMLIM</sequence>
<comment type="catalytic activity">
    <reaction evidence="5">
        <text>7-aminomethyl-7-carbaguanosine(34) in tRNA + S-adenosyl-L-methionine = epoxyqueuosine(34) in tRNA + adenine + L-methionine + 2 H(+)</text>
        <dbReference type="Rhea" id="RHEA:32155"/>
        <dbReference type="Rhea" id="RHEA-COMP:10342"/>
        <dbReference type="Rhea" id="RHEA-COMP:18582"/>
        <dbReference type="ChEBI" id="CHEBI:15378"/>
        <dbReference type="ChEBI" id="CHEBI:16708"/>
        <dbReference type="ChEBI" id="CHEBI:57844"/>
        <dbReference type="ChEBI" id="CHEBI:59789"/>
        <dbReference type="ChEBI" id="CHEBI:82833"/>
        <dbReference type="ChEBI" id="CHEBI:194443"/>
        <dbReference type="EC" id="2.4.99.17"/>
    </reaction>
</comment>
<keyword evidence="1 5" id="KW-0963">Cytoplasm</keyword>
<dbReference type="GO" id="GO:0008616">
    <property type="term" value="P:tRNA queuosine(34) biosynthetic process"/>
    <property type="evidence" value="ECO:0007669"/>
    <property type="project" value="UniProtKB-UniRule"/>
</dbReference>
<name>A0A2M7ANC7_UNCKA</name>
<dbReference type="EMBL" id="PEWD01000045">
    <property type="protein sequence ID" value="PIU68901.1"/>
    <property type="molecule type" value="Genomic_DNA"/>
</dbReference>
<keyword evidence="2 5" id="KW-0808">Transferase</keyword>
<gene>
    <name evidence="5 6" type="primary">queA</name>
    <name evidence="6" type="ORF">COS81_02215</name>
</gene>
<proteinExistence type="inferred from homology"/>